<organism evidence="3 4">
    <name type="scientific">Bugula neritina</name>
    <name type="common">Brown bryozoan</name>
    <name type="synonym">Sertularia neritina</name>
    <dbReference type="NCBI Taxonomy" id="10212"/>
    <lineage>
        <taxon>Eukaryota</taxon>
        <taxon>Metazoa</taxon>
        <taxon>Spiralia</taxon>
        <taxon>Lophotrochozoa</taxon>
        <taxon>Bryozoa</taxon>
        <taxon>Gymnolaemata</taxon>
        <taxon>Cheilostomatida</taxon>
        <taxon>Flustrina</taxon>
        <taxon>Buguloidea</taxon>
        <taxon>Bugulidae</taxon>
        <taxon>Bugula</taxon>
    </lineage>
</organism>
<keyword evidence="2" id="KW-0812">Transmembrane</keyword>
<accession>A0A7J7JMU8</accession>
<proteinExistence type="predicted"/>
<comment type="caution">
    <text evidence="3">The sequence shown here is derived from an EMBL/GenBank/DDBJ whole genome shotgun (WGS) entry which is preliminary data.</text>
</comment>
<evidence type="ECO:0000313" key="4">
    <source>
        <dbReference type="Proteomes" id="UP000593567"/>
    </source>
</evidence>
<sequence length="118" mass="13227">MLENYGQTLSGDSENRKEMTSSLPLHRDDPYQSAYKYHRRSYTTDGLVGGGGLNRTSTPYDNSVPTKTRAMDRSFTSISDIPLSSPREEPRARRLVFGSISGGLSSFCLVECLLFYFI</sequence>
<reference evidence="3" key="1">
    <citation type="submission" date="2020-06" db="EMBL/GenBank/DDBJ databases">
        <title>Draft genome of Bugula neritina, a colonial animal packing powerful symbionts and potential medicines.</title>
        <authorList>
            <person name="Rayko M."/>
        </authorList>
    </citation>
    <scope>NUCLEOTIDE SEQUENCE [LARGE SCALE GENOMIC DNA]</scope>
    <source>
        <strain evidence="3">Kwan_BN1</strain>
    </source>
</reference>
<feature type="compositionally biased region" description="Basic and acidic residues" evidence="1">
    <location>
        <begin position="13"/>
        <end position="29"/>
    </location>
</feature>
<evidence type="ECO:0000313" key="3">
    <source>
        <dbReference type="EMBL" id="KAF6026728.1"/>
    </source>
</evidence>
<evidence type="ECO:0000256" key="1">
    <source>
        <dbReference type="SAM" id="MobiDB-lite"/>
    </source>
</evidence>
<evidence type="ECO:0000256" key="2">
    <source>
        <dbReference type="SAM" id="Phobius"/>
    </source>
</evidence>
<feature type="region of interest" description="Disordered" evidence="1">
    <location>
        <begin position="1"/>
        <end position="29"/>
    </location>
</feature>
<keyword evidence="2" id="KW-0472">Membrane</keyword>
<keyword evidence="2" id="KW-1133">Transmembrane helix</keyword>
<keyword evidence="4" id="KW-1185">Reference proteome</keyword>
<gene>
    <name evidence="3" type="ORF">EB796_014963</name>
</gene>
<feature type="compositionally biased region" description="Polar residues" evidence="1">
    <location>
        <begin position="54"/>
        <end position="66"/>
    </location>
</feature>
<name>A0A7J7JMU8_BUGNE</name>
<dbReference type="Proteomes" id="UP000593567">
    <property type="component" value="Unassembled WGS sequence"/>
</dbReference>
<protein>
    <submittedName>
        <fullName evidence="3">Uncharacterized protein</fullName>
    </submittedName>
</protein>
<feature type="transmembrane region" description="Helical" evidence="2">
    <location>
        <begin position="95"/>
        <end position="117"/>
    </location>
</feature>
<feature type="region of interest" description="Disordered" evidence="1">
    <location>
        <begin position="46"/>
        <end position="71"/>
    </location>
</feature>
<dbReference type="AlphaFoldDB" id="A0A7J7JMU8"/>
<feature type="compositionally biased region" description="Polar residues" evidence="1">
    <location>
        <begin position="1"/>
        <end position="12"/>
    </location>
</feature>
<dbReference type="EMBL" id="VXIV02002221">
    <property type="protein sequence ID" value="KAF6026728.1"/>
    <property type="molecule type" value="Genomic_DNA"/>
</dbReference>